<evidence type="ECO:0000313" key="3">
    <source>
        <dbReference type="Proteomes" id="UP001152561"/>
    </source>
</evidence>
<sequence>MSFPSKDRANSKRKAEQESHDIGLGAIDAMNAGSTTVELRKTDPSVIESEVVGRNDDVRMVIDMLVNWENEKDLAVISVVGMPGQGKLPLLN</sequence>
<proteinExistence type="predicted"/>
<name>A0A9Q1RBR3_9SOLA</name>
<evidence type="ECO:0000256" key="1">
    <source>
        <dbReference type="SAM" id="MobiDB-lite"/>
    </source>
</evidence>
<dbReference type="SUPFAM" id="SSF52540">
    <property type="entry name" value="P-loop containing nucleoside triphosphate hydrolases"/>
    <property type="match status" value="1"/>
</dbReference>
<dbReference type="Gene3D" id="3.40.50.300">
    <property type="entry name" value="P-loop containing nucleotide triphosphate hydrolases"/>
    <property type="match status" value="1"/>
</dbReference>
<organism evidence="2 3">
    <name type="scientific">Anisodus acutangulus</name>
    <dbReference type="NCBI Taxonomy" id="402998"/>
    <lineage>
        <taxon>Eukaryota</taxon>
        <taxon>Viridiplantae</taxon>
        <taxon>Streptophyta</taxon>
        <taxon>Embryophyta</taxon>
        <taxon>Tracheophyta</taxon>
        <taxon>Spermatophyta</taxon>
        <taxon>Magnoliopsida</taxon>
        <taxon>eudicotyledons</taxon>
        <taxon>Gunneridae</taxon>
        <taxon>Pentapetalae</taxon>
        <taxon>asterids</taxon>
        <taxon>lamiids</taxon>
        <taxon>Solanales</taxon>
        <taxon>Solanaceae</taxon>
        <taxon>Solanoideae</taxon>
        <taxon>Hyoscyameae</taxon>
        <taxon>Anisodus</taxon>
    </lineage>
</organism>
<reference evidence="3" key="1">
    <citation type="journal article" date="2023" name="Proc. Natl. Acad. Sci. U.S.A.">
        <title>Genomic and structural basis for evolution of tropane alkaloid biosynthesis.</title>
        <authorList>
            <person name="Wanga Y.-J."/>
            <person name="Taina T."/>
            <person name="Yua J.-Y."/>
            <person name="Lia J."/>
            <person name="Xua B."/>
            <person name="Chenc J."/>
            <person name="D'Auriad J.C."/>
            <person name="Huanga J.-P."/>
            <person name="Huanga S.-X."/>
        </authorList>
    </citation>
    <scope>NUCLEOTIDE SEQUENCE [LARGE SCALE GENOMIC DNA]</scope>
    <source>
        <strain evidence="3">cv. KIB-2019</strain>
    </source>
</reference>
<protein>
    <submittedName>
        <fullName evidence="2">Uncharacterized protein</fullName>
    </submittedName>
</protein>
<comment type="caution">
    <text evidence="2">The sequence shown here is derived from an EMBL/GenBank/DDBJ whole genome shotgun (WGS) entry which is preliminary data.</text>
</comment>
<accession>A0A9Q1RBR3</accession>
<feature type="compositionally biased region" description="Basic and acidic residues" evidence="1">
    <location>
        <begin position="1"/>
        <end position="21"/>
    </location>
</feature>
<dbReference type="OrthoDB" id="5279713at2759"/>
<dbReference type="Proteomes" id="UP001152561">
    <property type="component" value="Unassembled WGS sequence"/>
</dbReference>
<dbReference type="InterPro" id="IPR027417">
    <property type="entry name" value="P-loop_NTPase"/>
</dbReference>
<gene>
    <name evidence="2" type="ORF">K7X08_029849</name>
</gene>
<dbReference type="AlphaFoldDB" id="A0A9Q1RBR3"/>
<keyword evidence="3" id="KW-1185">Reference proteome</keyword>
<evidence type="ECO:0000313" key="2">
    <source>
        <dbReference type="EMBL" id="KAJ8548868.1"/>
    </source>
</evidence>
<feature type="region of interest" description="Disordered" evidence="1">
    <location>
        <begin position="1"/>
        <end position="27"/>
    </location>
</feature>
<dbReference type="EMBL" id="JAJAGQ010000011">
    <property type="protein sequence ID" value="KAJ8548868.1"/>
    <property type="molecule type" value="Genomic_DNA"/>
</dbReference>